<sequence length="147" mass="16785">MMDNWGHGTRHEDKLVLSAFALSTFAEKKHCCFLAGTRDLQLAQVANKNFEDVLVVRIFKEDGKLPKTEFFDEAKIAPVDECIKKDLEEIEDKEFSWRVKELVEVFQCGLDPVDADSSARLLSQAQAREIAGLYRHYMMAEKNTVEG</sequence>
<dbReference type="Proteomes" id="UP001158576">
    <property type="component" value="Chromosome XSR"/>
</dbReference>
<gene>
    <name evidence="1" type="ORF">OKIOD_LOCUS7949</name>
</gene>
<accession>A0ABN7SJZ4</accession>
<evidence type="ECO:0000313" key="1">
    <source>
        <dbReference type="EMBL" id="CAG5099263.1"/>
    </source>
</evidence>
<evidence type="ECO:0000313" key="2">
    <source>
        <dbReference type="Proteomes" id="UP001158576"/>
    </source>
</evidence>
<name>A0ABN7SJZ4_OIKDI</name>
<proteinExistence type="predicted"/>
<reference evidence="1 2" key="1">
    <citation type="submission" date="2021-04" db="EMBL/GenBank/DDBJ databases">
        <authorList>
            <person name="Bliznina A."/>
        </authorList>
    </citation>
    <scope>NUCLEOTIDE SEQUENCE [LARGE SCALE GENOMIC DNA]</scope>
</reference>
<keyword evidence="2" id="KW-1185">Reference proteome</keyword>
<organism evidence="1 2">
    <name type="scientific">Oikopleura dioica</name>
    <name type="common">Tunicate</name>
    <dbReference type="NCBI Taxonomy" id="34765"/>
    <lineage>
        <taxon>Eukaryota</taxon>
        <taxon>Metazoa</taxon>
        <taxon>Chordata</taxon>
        <taxon>Tunicata</taxon>
        <taxon>Appendicularia</taxon>
        <taxon>Copelata</taxon>
        <taxon>Oikopleuridae</taxon>
        <taxon>Oikopleura</taxon>
    </lineage>
</organism>
<dbReference type="EMBL" id="OU015569">
    <property type="protein sequence ID" value="CAG5099263.1"/>
    <property type="molecule type" value="Genomic_DNA"/>
</dbReference>
<protein>
    <submittedName>
        <fullName evidence="1">Oidioi.mRNA.OKI2018_I69.XSR.g16391.t1.cds</fullName>
    </submittedName>
</protein>